<dbReference type="CDD" id="cd16018">
    <property type="entry name" value="Enpp"/>
    <property type="match status" value="1"/>
</dbReference>
<keyword evidence="2" id="KW-1133">Transmembrane helix</keyword>
<dbReference type="Pfam" id="PF01663">
    <property type="entry name" value="Phosphodiest"/>
    <property type="match status" value="1"/>
</dbReference>
<dbReference type="InterPro" id="IPR002591">
    <property type="entry name" value="Phosphodiest/P_Trfase"/>
</dbReference>
<keyword evidence="2" id="KW-0472">Membrane</keyword>
<evidence type="ECO:0000256" key="2">
    <source>
        <dbReference type="SAM" id="Phobius"/>
    </source>
</evidence>
<feature type="signal peptide" evidence="3">
    <location>
        <begin position="1"/>
        <end position="17"/>
    </location>
</feature>
<gene>
    <name evidence="4" type="ORF">FSCOSCO3_A036375</name>
</gene>
<feature type="chain" id="PRO_5043527749" evidence="3">
    <location>
        <begin position="18"/>
        <end position="518"/>
    </location>
</feature>
<feature type="transmembrane region" description="Helical" evidence="2">
    <location>
        <begin position="425"/>
        <end position="444"/>
    </location>
</feature>
<organism evidence="4 5">
    <name type="scientific">Scomber scombrus</name>
    <name type="common">Atlantic mackerel</name>
    <name type="synonym">Scomber vernalis</name>
    <dbReference type="NCBI Taxonomy" id="13677"/>
    <lineage>
        <taxon>Eukaryota</taxon>
        <taxon>Metazoa</taxon>
        <taxon>Chordata</taxon>
        <taxon>Craniata</taxon>
        <taxon>Vertebrata</taxon>
        <taxon>Euteleostomi</taxon>
        <taxon>Actinopterygii</taxon>
        <taxon>Neopterygii</taxon>
        <taxon>Teleostei</taxon>
        <taxon>Neoteleostei</taxon>
        <taxon>Acanthomorphata</taxon>
        <taxon>Pelagiaria</taxon>
        <taxon>Scombriformes</taxon>
        <taxon>Scombridae</taxon>
        <taxon>Scomber</taxon>
    </lineage>
</organism>
<dbReference type="SUPFAM" id="SSF53649">
    <property type="entry name" value="Alkaline phosphatase-like"/>
    <property type="match status" value="1"/>
</dbReference>
<dbReference type="PANTHER" id="PTHR10151">
    <property type="entry name" value="ECTONUCLEOTIDE PYROPHOSPHATASE/PHOSPHODIESTERASE"/>
    <property type="match status" value="1"/>
</dbReference>
<dbReference type="Gene3D" id="3.30.1360.180">
    <property type="match status" value="1"/>
</dbReference>
<reference evidence="4 5" key="1">
    <citation type="submission" date="2024-01" db="EMBL/GenBank/DDBJ databases">
        <authorList>
            <person name="Alioto T."/>
            <person name="Alioto T."/>
            <person name="Gomez Garrido J."/>
        </authorList>
    </citation>
    <scope>NUCLEOTIDE SEQUENCE [LARGE SCALE GENOMIC DNA]</scope>
</reference>
<proteinExistence type="predicted"/>
<evidence type="ECO:0000313" key="4">
    <source>
        <dbReference type="EMBL" id="CAK6971284.1"/>
    </source>
</evidence>
<name>A0AAV1PKY9_SCOSC</name>
<dbReference type="EMBL" id="CAWUFR010000174">
    <property type="protein sequence ID" value="CAK6971284.1"/>
    <property type="molecule type" value="Genomic_DNA"/>
</dbReference>
<evidence type="ECO:0000313" key="5">
    <source>
        <dbReference type="Proteomes" id="UP001314229"/>
    </source>
</evidence>
<keyword evidence="3" id="KW-0732">Signal</keyword>
<keyword evidence="5" id="KW-1185">Reference proteome</keyword>
<dbReference type="InterPro" id="IPR017850">
    <property type="entry name" value="Alkaline_phosphatase_core_sf"/>
</dbReference>
<keyword evidence="2" id="KW-0812">Transmembrane</keyword>
<protein>
    <submittedName>
        <fullName evidence="4">Ectonucleotide pyrophosphatase/phosphodiesterase family member 7-like</fullName>
    </submittedName>
</protein>
<dbReference type="PANTHER" id="PTHR10151:SF63">
    <property type="entry name" value="ECTONUCLEOTIDE PYROPHOSPHATASE_PHOSPHODIESTERASE FAMILY MEMBER 7"/>
    <property type="match status" value="1"/>
</dbReference>
<dbReference type="Proteomes" id="UP001314229">
    <property type="component" value="Unassembled WGS sequence"/>
</dbReference>
<feature type="region of interest" description="Disordered" evidence="1">
    <location>
        <begin position="499"/>
        <end position="518"/>
    </location>
</feature>
<comment type="caution">
    <text evidence="4">The sequence shown here is derived from an EMBL/GenBank/DDBJ whole genome shotgun (WGS) entry which is preliminary data.</text>
</comment>
<dbReference type="Gene3D" id="3.40.720.10">
    <property type="entry name" value="Alkaline Phosphatase, subunit A"/>
    <property type="match status" value="1"/>
</dbReference>
<evidence type="ECO:0000256" key="1">
    <source>
        <dbReference type="SAM" id="MobiDB-lite"/>
    </source>
</evidence>
<dbReference type="AlphaFoldDB" id="A0AAV1PKY9"/>
<evidence type="ECO:0000256" key="3">
    <source>
        <dbReference type="SAM" id="SignalP"/>
    </source>
</evidence>
<sequence length="518" mass="58758">MLWTASLCLLWASSVLGAPVEKAKQKVLLISFDGFRWDYDRDVYTPNFDQMAKDGVKALYVTPPYLTITSPTHFTLLTGRYIENHGVIHNMWFNTTTSQKKPYYQTQFVNEWWDNGTLPIWITAQRQGLKAGSLHFPGTASSYQGQVAMVREVEPLLYNYKNETAWQENTDKVMGWFSDQDLDFVSMYFGEPDSTGHKYGPDSPERREMVKQVDRTVGYIRNSAQQHGLTDRLNIIITADHGMSSVYRNGLVEEITLSKIPGFSFRDLSFHLVDFGPSGMLLPKPGKLDKVYNALKGAHPHLHVYKKEDMPERFHFAKNDRILPIILWSDPGYVINGFFPVQFHKGEHGFDNNELDMKPLFRAVGPAFHKNLEVGPFETVNIYPLMCHILGIEPEVNDGHLNATEHMLVTSDTIRGEDMNVLQDVFTGIAAVAGFLVVVFTVVTSRKIMKNRRKNKRTVAAKGHIVSPLSVARLYTPRCVKLSQEQSTSTYDFHNETTTLKGSSSEHHHSCVFGASVE</sequence>
<accession>A0AAV1PKY9</accession>